<evidence type="ECO:0000313" key="3">
    <source>
        <dbReference type="Proteomes" id="UP001208570"/>
    </source>
</evidence>
<dbReference type="Proteomes" id="UP001208570">
    <property type="component" value="Unassembled WGS sequence"/>
</dbReference>
<name>A0AAD9JIM9_9ANNE</name>
<evidence type="ECO:0000259" key="1">
    <source>
        <dbReference type="PROSITE" id="PS50225"/>
    </source>
</evidence>
<proteinExistence type="predicted"/>
<gene>
    <name evidence="2" type="ORF">LSH36_281g03067</name>
</gene>
<feature type="domain" description="SOCS box" evidence="1">
    <location>
        <begin position="394"/>
        <end position="428"/>
    </location>
</feature>
<dbReference type="SMART" id="SM00253">
    <property type="entry name" value="SOCS"/>
    <property type="match status" value="1"/>
</dbReference>
<dbReference type="Gene3D" id="2.130.10.10">
    <property type="entry name" value="YVTN repeat-like/Quinoprotein amine dehydrogenase"/>
    <property type="match status" value="1"/>
</dbReference>
<sequence>MGLIVTKLQHCTPGTTEKNTNQQRQLLPKYEKNVPWSIICNSNYLSWVKRDAARLLFDPGVYCITSQDFTLMHISAHGLHISVAEIIPEVHGCTKLILKERIPPVVHSVSLPYRLKLKTTKEVKAESAGLKPLQVCGFDKNLLILQALCKDHHLQFIVLDLYTHEYVGKYVVKWTWQPFLCECVISPDHSRFVIKPGMFYAAEHDDGNEYPYLKEIRIIHIRNGICRLEKTIRDSNCSNYVMAFDPRYDHSRLALANWTREEQPAQNEAICVMDLVHQKPVKCSYYMSGTHSSKNLVFSPDGSFLACLVCEPCFYQGVHNFSEILVYDADTLDVVKTIPCNNTQCVPLYPAILFPSFSKCGTRMAVGYGRDIDIMGAIFGQEIAFVDVYQVPTPINLQYLCRVAIRRIIPTERQLLTLPLPKPLIRYLSFGPILA</sequence>
<organism evidence="2 3">
    <name type="scientific">Paralvinella palmiformis</name>
    <dbReference type="NCBI Taxonomy" id="53620"/>
    <lineage>
        <taxon>Eukaryota</taxon>
        <taxon>Metazoa</taxon>
        <taxon>Spiralia</taxon>
        <taxon>Lophotrochozoa</taxon>
        <taxon>Annelida</taxon>
        <taxon>Polychaeta</taxon>
        <taxon>Sedentaria</taxon>
        <taxon>Canalipalpata</taxon>
        <taxon>Terebellida</taxon>
        <taxon>Terebelliformia</taxon>
        <taxon>Alvinellidae</taxon>
        <taxon>Paralvinella</taxon>
    </lineage>
</organism>
<protein>
    <recommendedName>
        <fullName evidence="1">SOCS box domain-containing protein</fullName>
    </recommendedName>
</protein>
<dbReference type="SMART" id="SM00969">
    <property type="entry name" value="SOCS_box"/>
    <property type="match status" value="1"/>
</dbReference>
<evidence type="ECO:0000313" key="2">
    <source>
        <dbReference type="EMBL" id="KAK2153918.1"/>
    </source>
</evidence>
<dbReference type="AlphaFoldDB" id="A0AAD9JIM9"/>
<dbReference type="InterPro" id="IPR011044">
    <property type="entry name" value="Quino_amine_DH_bsu"/>
</dbReference>
<comment type="caution">
    <text evidence="2">The sequence shown here is derived from an EMBL/GenBank/DDBJ whole genome shotgun (WGS) entry which is preliminary data.</text>
</comment>
<dbReference type="SUPFAM" id="SSF50969">
    <property type="entry name" value="YVTN repeat-like/Quinoprotein amine dehydrogenase"/>
    <property type="match status" value="1"/>
</dbReference>
<keyword evidence="3" id="KW-1185">Reference proteome</keyword>
<dbReference type="Pfam" id="PF07525">
    <property type="entry name" value="SOCS_box"/>
    <property type="match status" value="1"/>
</dbReference>
<dbReference type="GO" id="GO:0035556">
    <property type="term" value="P:intracellular signal transduction"/>
    <property type="evidence" value="ECO:0007669"/>
    <property type="project" value="InterPro"/>
</dbReference>
<dbReference type="InterPro" id="IPR001496">
    <property type="entry name" value="SOCS_box"/>
</dbReference>
<dbReference type="InterPro" id="IPR036036">
    <property type="entry name" value="SOCS_box-like_dom_sf"/>
</dbReference>
<dbReference type="SUPFAM" id="SSF158235">
    <property type="entry name" value="SOCS box-like"/>
    <property type="match status" value="1"/>
</dbReference>
<dbReference type="InterPro" id="IPR015943">
    <property type="entry name" value="WD40/YVTN_repeat-like_dom_sf"/>
</dbReference>
<dbReference type="Gene3D" id="1.10.750.20">
    <property type="entry name" value="SOCS box"/>
    <property type="match status" value="1"/>
</dbReference>
<reference evidence="2" key="1">
    <citation type="journal article" date="2023" name="Mol. Biol. Evol.">
        <title>Third-Generation Sequencing Reveals the Adaptive Role of the Epigenome in Three Deep-Sea Polychaetes.</title>
        <authorList>
            <person name="Perez M."/>
            <person name="Aroh O."/>
            <person name="Sun Y."/>
            <person name="Lan Y."/>
            <person name="Juniper S.K."/>
            <person name="Young C.R."/>
            <person name="Angers B."/>
            <person name="Qian P.Y."/>
        </authorList>
    </citation>
    <scope>NUCLEOTIDE SEQUENCE</scope>
    <source>
        <strain evidence="2">P08H-3</strain>
    </source>
</reference>
<dbReference type="EMBL" id="JAODUP010000281">
    <property type="protein sequence ID" value="KAK2153918.1"/>
    <property type="molecule type" value="Genomic_DNA"/>
</dbReference>
<accession>A0AAD9JIM9</accession>
<dbReference type="PROSITE" id="PS50225">
    <property type="entry name" value="SOCS"/>
    <property type="match status" value="1"/>
</dbReference>